<feature type="region of interest" description="Disordered" evidence="1">
    <location>
        <begin position="817"/>
        <end position="923"/>
    </location>
</feature>
<dbReference type="AlphaFoldDB" id="A0A261Y139"/>
<feature type="compositionally biased region" description="Basic and acidic residues" evidence="1">
    <location>
        <begin position="824"/>
        <end position="848"/>
    </location>
</feature>
<dbReference type="PANTHER" id="PTHR13265:SF0">
    <property type="entry name" value="HPR1"/>
    <property type="match status" value="1"/>
</dbReference>
<dbReference type="InterPro" id="IPR021861">
    <property type="entry name" value="THO_THOC1"/>
</dbReference>
<dbReference type="InterPro" id="IPR034652">
    <property type="entry name" value="SRP68-RBD"/>
</dbReference>
<feature type="compositionally biased region" description="Basic and acidic residues" evidence="1">
    <location>
        <begin position="537"/>
        <end position="549"/>
    </location>
</feature>
<dbReference type="InterPro" id="IPR038253">
    <property type="entry name" value="SRP68_N_sf"/>
</dbReference>
<dbReference type="Pfam" id="PF11957">
    <property type="entry name" value="efThoc1"/>
    <property type="match status" value="1"/>
</dbReference>
<protein>
    <submittedName>
        <fullName evidence="2">Uncharacterized protein</fullName>
    </submittedName>
</protein>
<evidence type="ECO:0000256" key="1">
    <source>
        <dbReference type="SAM" id="MobiDB-lite"/>
    </source>
</evidence>
<organism evidence="2 3">
    <name type="scientific">Bifiguratus adelaidae</name>
    <dbReference type="NCBI Taxonomy" id="1938954"/>
    <lineage>
        <taxon>Eukaryota</taxon>
        <taxon>Fungi</taxon>
        <taxon>Fungi incertae sedis</taxon>
        <taxon>Mucoromycota</taxon>
        <taxon>Mucoromycotina</taxon>
        <taxon>Endogonomycetes</taxon>
        <taxon>Endogonales</taxon>
        <taxon>Endogonales incertae sedis</taxon>
        <taxon>Bifiguratus</taxon>
    </lineage>
</organism>
<keyword evidence="3" id="KW-1185">Reference proteome</keyword>
<dbReference type="InterPro" id="IPR026258">
    <property type="entry name" value="SRP68"/>
</dbReference>
<accession>A0A261Y139</accession>
<dbReference type="EMBL" id="MVBO01000044">
    <property type="protein sequence ID" value="OZJ04340.1"/>
    <property type="molecule type" value="Genomic_DNA"/>
</dbReference>
<proteinExistence type="predicted"/>
<dbReference type="GO" id="GO:0006614">
    <property type="term" value="P:SRP-dependent cotranslational protein targeting to membrane"/>
    <property type="evidence" value="ECO:0007669"/>
    <property type="project" value="InterPro"/>
</dbReference>
<evidence type="ECO:0000313" key="3">
    <source>
        <dbReference type="Proteomes" id="UP000242875"/>
    </source>
</evidence>
<dbReference type="Gene3D" id="1.10.3450.40">
    <property type="entry name" value="Signal recognition particle, SRP68 subunit, RNA-binding domain"/>
    <property type="match status" value="1"/>
</dbReference>
<dbReference type="PANTHER" id="PTHR13265">
    <property type="entry name" value="THO COMPLEX SUBUNIT 1"/>
    <property type="match status" value="1"/>
</dbReference>
<dbReference type="GO" id="GO:0006406">
    <property type="term" value="P:mRNA export from nucleus"/>
    <property type="evidence" value="ECO:0007669"/>
    <property type="project" value="TreeGrafter"/>
</dbReference>
<dbReference type="Pfam" id="PF16969">
    <property type="entry name" value="SRP68"/>
    <property type="match status" value="1"/>
</dbReference>
<name>A0A261Y139_9FUNG</name>
<dbReference type="CDD" id="cd15481">
    <property type="entry name" value="SRP68-RBD"/>
    <property type="match status" value="1"/>
</dbReference>
<gene>
    <name evidence="2" type="ORF">BZG36_02384</name>
</gene>
<dbReference type="GO" id="GO:0005786">
    <property type="term" value="C:signal recognition particle, endoplasmic reticulum targeting"/>
    <property type="evidence" value="ECO:0007669"/>
    <property type="project" value="InterPro"/>
</dbReference>
<evidence type="ECO:0000313" key="2">
    <source>
        <dbReference type="EMBL" id="OZJ04340.1"/>
    </source>
</evidence>
<dbReference type="GO" id="GO:0030942">
    <property type="term" value="F:endoplasmic reticulum signal peptide binding"/>
    <property type="evidence" value="ECO:0007669"/>
    <property type="project" value="InterPro"/>
</dbReference>
<dbReference type="GO" id="GO:0000445">
    <property type="term" value="C:THO complex part of transcription export complex"/>
    <property type="evidence" value="ECO:0007669"/>
    <property type="project" value="TreeGrafter"/>
</dbReference>
<feature type="region of interest" description="Disordered" evidence="1">
    <location>
        <begin position="537"/>
        <end position="557"/>
    </location>
</feature>
<dbReference type="GO" id="GO:0008312">
    <property type="term" value="F:7S RNA binding"/>
    <property type="evidence" value="ECO:0007669"/>
    <property type="project" value="InterPro"/>
</dbReference>
<comment type="caution">
    <text evidence="2">The sequence shown here is derived from an EMBL/GenBank/DDBJ whole genome shotgun (WGS) entry which is preliminary data.</text>
</comment>
<dbReference type="OrthoDB" id="9402762at2759"/>
<reference evidence="2 3" key="1">
    <citation type="journal article" date="2017" name="Mycologia">
        <title>Bifiguratus adelaidae, gen. et sp. nov., a new member of Mucoromycotina in endophytic and soil-dwelling habitats.</title>
        <authorList>
            <person name="Torres-Cruz T.J."/>
            <person name="Billingsley Tobias T.L."/>
            <person name="Almatruk M."/>
            <person name="Hesse C."/>
            <person name="Kuske C.R."/>
            <person name="Desiro A."/>
            <person name="Benucci G.M."/>
            <person name="Bonito G."/>
            <person name="Stajich J.E."/>
            <person name="Dunlap C."/>
            <person name="Arnold A.E."/>
            <person name="Porras-Alfaro A."/>
        </authorList>
    </citation>
    <scope>NUCLEOTIDE SEQUENCE [LARGE SCALE GENOMIC DNA]</scope>
    <source>
        <strain evidence="2 3">AZ0501</strain>
    </source>
</reference>
<sequence>MASVQSLVYNDRMTFGLRQNDYQRYRQYCARRLNRLRQLLSETHAKGNGKYQARELPETVEDVRYLHLLIYQSERAWAYGMELKEDAKTNDRKRHHMMKRLRRAQQAATQLVDLCEKSRDIVDDVFALDIKAYALQIQGYYFFESSNWRAALDHFVASRIIYDALCRSASVRDQMMYQYAMETIDPNISVASRRLGYTVERNMNDTAKTLRKRGVGDAVDLASIERQFQNLAQPHVEASKPIPNFQLMPSKPIFYDLAFNAIEDVFMLAVAAFRESAVKAVDTCLLRAQGRAPGMAMEADVREVIAPVYAMSEEHVSVTLTDWRRTLLEDVFREYAFGLVQDQGSDKYFAQLSDFLDLCLTCERQDMMDPTVPLTLIEELLDAHTIAACIRIFDYIEDRREGITKDMVPNRGKGLVLLRLCNELLRRSSKTENTVFCGRILMFLANSFPLGERSGVNVKGEFNLENITLYEVDENMDSDKSADKVKDSTFYKQFWRLQRYFANPLALFKEQTTGELKEGIEATLAAFSALSEKEQTMRSMRAEKQDKQEGATNGKKRRYSELVDRAPVLPFNDVLGSKQHHFFPKFLTGRNLLPLEISDPYFRRNILVQILIVFQYLLGFSQSSQKEAHVLLNNSLKTPYTLSDDDANWITSLRQDVIKELRATSTDGDKFTDTILLILEHERHWIDWKGQLCKPFDISRVSMEQVEKLLSREPQLRPLLNKFRFDVGTMELTRLWKTAGLTLGKESPPTLDEYIEHLKNQMQDDLPPDEKQDLETAQAWRGLRLAAHDHFALFNEIFRKDRQDQPPLEALQDVIAHHKKRQRQDKGEEKQPRERHTHEEEVDKEARMGKGMANDTKEDTKEENKMERDGAESQGVKQEDEIGRDDVAEAKEKTDEDVADQEEMNENVAKDKMDEDATEPVSS</sequence>
<feature type="compositionally biased region" description="Basic and acidic residues" evidence="1">
    <location>
        <begin position="855"/>
        <end position="896"/>
    </location>
</feature>
<dbReference type="GO" id="GO:0005047">
    <property type="term" value="F:signal recognition particle binding"/>
    <property type="evidence" value="ECO:0007669"/>
    <property type="project" value="InterPro"/>
</dbReference>
<dbReference type="Proteomes" id="UP000242875">
    <property type="component" value="Unassembled WGS sequence"/>
</dbReference>